<evidence type="ECO:0000256" key="13">
    <source>
        <dbReference type="SAM" id="Phobius"/>
    </source>
</evidence>
<dbReference type="SUPFAM" id="SSF158472">
    <property type="entry name" value="HAMP domain-like"/>
    <property type="match status" value="1"/>
</dbReference>
<gene>
    <name evidence="15" type="ORF">ACFO1S_17230</name>
</gene>
<keyword evidence="9 13" id="KW-1133">Transmembrane helix</keyword>
<dbReference type="Pfam" id="PF06580">
    <property type="entry name" value="His_kinase"/>
    <property type="match status" value="1"/>
</dbReference>
<dbReference type="PROSITE" id="PS50885">
    <property type="entry name" value="HAMP"/>
    <property type="match status" value="1"/>
</dbReference>
<dbReference type="InterPro" id="IPR003660">
    <property type="entry name" value="HAMP_dom"/>
</dbReference>
<keyword evidence="16" id="KW-1185">Reference proteome</keyword>
<dbReference type="Gene3D" id="6.10.340.10">
    <property type="match status" value="1"/>
</dbReference>
<dbReference type="Gene3D" id="3.30.565.10">
    <property type="entry name" value="Histidine kinase-like ATPase, C-terminal domain"/>
    <property type="match status" value="1"/>
</dbReference>
<dbReference type="Proteomes" id="UP001595755">
    <property type="component" value="Unassembled WGS sequence"/>
</dbReference>
<keyword evidence="5 13" id="KW-0812">Transmembrane</keyword>
<dbReference type="InterPro" id="IPR036890">
    <property type="entry name" value="HATPase_C_sf"/>
</dbReference>
<evidence type="ECO:0000256" key="11">
    <source>
        <dbReference type="ARBA" id="ARBA00023136"/>
    </source>
</evidence>
<evidence type="ECO:0000256" key="6">
    <source>
        <dbReference type="ARBA" id="ARBA00022741"/>
    </source>
</evidence>
<dbReference type="CDD" id="cd06225">
    <property type="entry name" value="HAMP"/>
    <property type="match status" value="1"/>
</dbReference>
<evidence type="ECO:0000256" key="7">
    <source>
        <dbReference type="ARBA" id="ARBA00022777"/>
    </source>
</evidence>
<feature type="transmembrane region" description="Helical" evidence="13">
    <location>
        <begin position="12"/>
        <end position="32"/>
    </location>
</feature>
<evidence type="ECO:0000256" key="10">
    <source>
        <dbReference type="ARBA" id="ARBA00023012"/>
    </source>
</evidence>
<reference evidence="16" key="1">
    <citation type="journal article" date="2019" name="Int. J. Syst. Evol. Microbiol.">
        <title>The Global Catalogue of Microorganisms (GCM) 10K type strain sequencing project: providing services to taxonomists for standard genome sequencing and annotation.</title>
        <authorList>
            <consortium name="The Broad Institute Genomics Platform"/>
            <consortium name="The Broad Institute Genome Sequencing Center for Infectious Disease"/>
            <person name="Wu L."/>
            <person name="Ma J."/>
        </authorList>
    </citation>
    <scope>NUCLEOTIDE SEQUENCE [LARGE SCALE GENOMIC DNA]</scope>
    <source>
        <strain evidence="16">CGMCC 4.1641</strain>
    </source>
</reference>
<keyword evidence="6" id="KW-0547">Nucleotide-binding</keyword>
<evidence type="ECO:0000313" key="15">
    <source>
        <dbReference type="EMBL" id="MFC4305178.1"/>
    </source>
</evidence>
<evidence type="ECO:0000256" key="3">
    <source>
        <dbReference type="ARBA" id="ARBA00022553"/>
    </source>
</evidence>
<feature type="region of interest" description="Disordered" evidence="12">
    <location>
        <begin position="592"/>
        <end position="613"/>
    </location>
</feature>
<comment type="subcellular location">
    <subcellularLocation>
        <location evidence="1">Cell membrane</location>
        <topology evidence="1">Multi-pass membrane protein</topology>
    </subcellularLocation>
</comment>
<dbReference type="InterPro" id="IPR050640">
    <property type="entry name" value="Bact_2-comp_sensor_kinase"/>
</dbReference>
<feature type="compositionally biased region" description="Basic and acidic residues" evidence="12">
    <location>
        <begin position="602"/>
        <end position="613"/>
    </location>
</feature>
<dbReference type="EMBL" id="JBHSED010000036">
    <property type="protein sequence ID" value="MFC4305178.1"/>
    <property type="molecule type" value="Genomic_DNA"/>
</dbReference>
<sequence>MRFWQSVRFKIVFGFFLIILPMVAFIIYNNLYAMKIVRQQISSNYSKLLTMNVRENDKMLLEFLYYLIRLKQTDPDIALIQKLPIDDSDYTFAKIRLRNSFIGNSGGMNYNIDSVFIYPRKEGEVFLSTQYSGDSAEKQQKLKEWAQQRLSGSLIDSSTAWEPMQVSDRHYLLKSIDMGFNVYAGILVNTQGLMRGLEGFDVGPNGKSFLMNSRNEIISSPGFQPLEDEPFRNAIGKLQNTYGSVKHGGESYLVLSQSSMYADLRYVIVMPETYILQNLPFFQVMLFVWIPLAVAVLLSFYLLLLQRVMFKPLVELIRGMRKIGQGRLDVRLPDKQSSEFAFMSGTFNQMAGQIEQLKIGIYEEQLRVQRAEYKHLQIQINPHFYMNCLNIIYNLAALKDFKSVQKLSLHLADYFRFLMHSHRSVVRLEDEIGHIRNYLEIHKLRFVTKMDYEIQVLPEHLSWEVSPLMIQPFVENAVIHGYNGREQDDSQFRIGIYSEADPEEPDSYIRIRVQDNGPGFPADKLRDLTSGDYLSGTGEQHLGIWNILRRFKMLYGENGEISFRNAPEGGAVVEVRLPLRLYGNFEVENGEPSEALTSLKEGAPHADDAGRGR</sequence>
<dbReference type="PANTHER" id="PTHR34220:SF11">
    <property type="entry name" value="SENSOR PROTEIN KINASE HPTS"/>
    <property type="match status" value="1"/>
</dbReference>
<dbReference type="PANTHER" id="PTHR34220">
    <property type="entry name" value="SENSOR HISTIDINE KINASE YPDA"/>
    <property type="match status" value="1"/>
</dbReference>
<keyword evidence="11 13" id="KW-0472">Membrane</keyword>
<dbReference type="InterPro" id="IPR003594">
    <property type="entry name" value="HATPase_dom"/>
</dbReference>
<dbReference type="GO" id="GO:0004673">
    <property type="term" value="F:protein histidine kinase activity"/>
    <property type="evidence" value="ECO:0007669"/>
    <property type="project" value="UniProtKB-EC"/>
</dbReference>
<dbReference type="RefSeq" id="WP_378127207.1">
    <property type="nucleotide sequence ID" value="NZ_JBHSED010000036.1"/>
</dbReference>
<evidence type="ECO:0000256" key="4">
    <source>
        <dbReference type="ARBA" id="ARBA00022679"/>
    </source>
</evidence>
<keyword evidence="4 15" id="KW-0808">Transferase</keyword>
<keyword evidence="3" id="KW-0597">Phosphoprotein</keyword>
<evidence type="ECO:0000256" key="2">
    <source>
        <dbReference type="ARBA" id="ARBA00022475"/>
    </source>
</evidence>
<comment type="caution">
    <text evidence="15">The sequence shown here is derived from an EMBL/GenBank/DDBJ whole genome shotgun (WGS) entry which is preliminary data.</text>
</comment>
<dbReference type="EC" id="2.7.13.3" evidence="15"/>
<dbReference type="InterPro" id="IPR010559">
    <property type="entry name" value="Sig_transdc_His_kin_internal"/>
</dbReference>
<keyword evidence="8" id="KW-0067">ATP-binding</keyword>
<evidence type="ECO:0000256" key="12">
    <source>
        <dbReference type="SAM" id="MobiDB-lite"/>
    </source>
</evidence>
<feature type="transmembrane region" description="Helical" evidence="13">
    <location>
        <begin position="281"/>
        <end position="304"/>
    </location>
</feature>
<protein>
    <submittedName>
        <fullName evidence="15">Sensor histidine kinase</fullName>
        <ecNumber evidence="15">2.7.13.3</ecNumber>
    </submittedName>
</protein>
<dbReference type="Pfam" id="PF00672">
    <property type="entry name" value="HAMP"/>
    <property type="match status" value="1"/>
</dbReference>
<keyword evidence="10" id="KW-0902">Two-component regulatory system</keyword>
<organism evidence="15 16">
    <name type="scientific">Cohnella boryungensis</name>
    <dbReference type="NCBI Taxonomy" id="768479"/>
    <lineage>
        <taxon>Bacteria</taxon>
        <taxon>Bacillati</taxon>
        <taxon>Bacillota</taxon>
        <taxon>Bacilli</taxon>
        <taxon>Bacillales</taxon>
        <taxon>Paenibacillaceae</taxon>
        <taxon>Cohnella</taxon>
    </lineage>
</organism>
<keyword evidence="2" id="KW-1003">Cell membrane</keyword>
<proteinExistence type="predicted"/>
<evidence type="ECO:0000256" key="8">
    <source>
        <dbReference type="ARBA" id="ARBA00022840"/>
    </source>
</evidence>
<feature type="domain" description="HAMP" evidence="14">
    <location>
        <begin position="307"/>
        <end position="359"/>
    </location>
</feature>
<keyword evidence="7 15" id="KW-0418">Kinase</keyword>
<name>A0ABV8SE38_9BACL</name>
<evidence type="ECO:0000256" key="9">
    <source>
        <dbReference type="ARBA" id="ARBA00022989"/>
    </source>
</evidence>
<evidence type="ECO:0000313" key="16">
    <source>
        <dbReference type="Proteomes" id="UP001595755"/>
    </source>
</evidence>
<dbReference type="SUPFAM" id="SSF55874">
    <property type="entry name" value="ATPase domain of HSP90 chaperone/DNA topoisomerase II/histidine kinase"/>
    <property type="match status" value="1"/>
</dbReference>
<evidence type="ECO:0000259" key="14">
    <source>
        <dbReference type="PROSITE" id="PS50885"/>
    </source>
</evidence>
<dbReference type="Pfam" id="PF02518">
    <property type="entry name" value="HATPase_c"/>
    <property type="match status" value="1"/>
</dbReference>
<accession>A0ABV8SE38</accession>
<dbReference type="SMART" id="SM00304">
    <property type="entry name" value="HAMP"/>
    <property type="match status" value="1"/>
</dbReference>
<evidence type="ECO:0000256" key="5">
    <source>
        <dbReference type="ARBA" id="ARBA00022692"/>
    </source>
</evidence>
<evidence type="ECO:0000256" key="1">
    <source>
        <dbReference type="ARBA" id="ARBA00004651"/>
    </source>
</evidence>